<evidence type="ECO:0000256" key="2">
    <source>
        <dbReference type="ARBA" id="ARBA00022692"/>
    </source>
</evidence>
<comment type="subcellular location">
    <subcellularLocation>
        <location evidence="1">Membrane</location>
        <topology evidence="1">Multi-pass membrane protein</topology>
    </subcellularLocation>
</comment>
<feature type="domain" description="RDD" evidence="7">
    <location>
        <begin position="58"/>
        <end position="185"/>
    </location>
</feature>
<feature type="region of interest" description="Disordered" evidence="5">
    <location>
        <begin position="291"/>
        <end position="316"/>
    </location>
</feature>
<reference evidence="9" key="1">
    <citation type="journal article" date="2019" name="Int. J. Syst. Evol. Microbiol.">
        <title>The Global Catalogue of Microorganisms (GCM) 10K type strain sequencing project: providing services to taxonomists for standard genome sequencing and annotation.</title>
        <authorList>
            <consortium name="The Broad Institute Genomics Platform"/>
            <consortium name="The Broad Institute Genome Sequencing Center for Infectious Disease"/>
            <person name="Wu L."/>
            <person name="Ma J."/>
        </authorList>
    </citation>
    <scope>NUCLEOTIDE SEQUENCE [LARGE SCALE GENOMIC DNA]</scope>
    <source>
        <strain evidence="9">CCUG 56698</strain>
    </source>
</reference>
<accession>A0ABW2SK37</accession>
<dbReference type="PANTHER" id="PTHR38480:SF1">
    <property type="entry name" value="SLR0254 PROTEIN"/>
    <property type="match status" value="1"/>
</dbReference>
<dbReference type="PANTHER" id="PTHR38480">
    <property type="entry name" value="SLR0254 PROTEIN"/>
    <property type="match status" value="1"/>
</dbReference>
<proteinExistence type="predicted"/>
<dbReference type="RefSeq" id="WP_380971918.1">
    <property type="nucleotide sequence ID" value="NZ_JBHTEF010000001.1"/>
</dbReference>
<gene>
    <name evidence="8" type="ORF">ACFQWG_02870</name>
</gene>
<evidence type="ECO:0000256" key="4">
    <source>
        <dbReference type="ARBA" id="ARBA00023136"/>
    </source>
</evidence>
<evidence type="ECO:0000259" key="7">
    <source>
        <dbReference type="Pfam" id="PF06271"/>
    </source>
</evidence>
<sequence>MSPADSVPAPAASPRVPVAAGPAPVGAAAPASAAPPVRRIREESIVTGEAVELEIRPASPLLRAGAALADDVLLLIGLLVLDIGILRLLDEPTSSMQRILTIGSVLLVLVILPFAVETLTRGRSLGKWAFGLSVVRADGGVITARHSLMRAVTGILEIWATLGSVALVTALVTPRSQRLGDLAAGTMVVRLPDPVRHAPLIMPPDLGAWASGAQVLPCQPALQAEALGFLRSNAELTPELRRREAVSLATRLSRHVAPAPPPGTDPERFVAAVLVVLRDREYARLLARDERAGRRRAQVDQTRFGVGSSPASPPRH</sequence>
<keyword evidence="4 6" id="KW-0472">Membrane</keyword>
<comment type="caution">
    <text evidence="8">The sequence shown here is derived from an EMBL/GenBank/DDBJ whole genome shotgun (WGS) entry which is preliminary data.</text>
</comment>
<evidence type="ECO:0000256" key="5">
    <source>
        <dbReference type="SAM" id="MobiDB-lite"/>
    </source>
</evidence>
<dbReference type="Pfam" id="PF06271">
    <property type="entry name" value="RDD"/>
    <property type="match status" value="1"/>
</dbReference>
<dbReference type="EMBL" id="JBHTEF010000001">
    <property type="protein sequence ID" value="MFC7580164.1"/>
    <property type="molecule type" value="Genomic_DNA"/>
</dbReference>
<protein>
    <submittedName>
        <fullName evidence="8">RDD family protein</fullName>
    </submittedName>
</protein>
<evidence type="ECO:0000256" key="1">
    <source>
        <dbReference type="ARBA" id="ARBA00004141"/>
    </source>
</evidence>
<feature type="transmembrane region" description="Helical" evidence="6">
    <location>
        <begin position="154"/>
        <end position="172"/>
    </location>
</feature>
<keyword evidence="2 6" id="KW-0812">Transmembrane</keyword>
<dbReference type="InterPro" id="IPR010432">
    <property type="entry name" value="RDD"/>
</dbReference>
<name>A0ABW2SK37_9ACTO</name>
<keyword evidence="9" id="KW-1185">Reference proteome</keyword>
<evidence type="ECO:0000313" key="8">
    <source>
        <dbReference type="EMBL" id="MFC7580164.1"/>
    </source>
</evidence>
<evidence type="ECO:0000256" key="3">
    <source>
        <dbReference type="ARBA" id="ARBA00022989"/>
    </source>
</evidence>
<keyword evidence="3 6" id="KW-1133">Transmembrane helix</keyword>
<feature type="transmembrane region" description="Helical" evidence="6">
    <location>
        <begin position="95"/>
        <end position="116"/>
    </location>
</feature>
<evidence type="ECO:0000256" key="6">
    <source>
        <dbReference type="SAM" id="Phobius"/>
    </source>
</evidence>
<feature type="transmembrane region" description="Helical" evidence="6">
    <location>
        <begin position="72"/>
        <end position="89"/>
    </location>
</feature>
<dbReference type="Proteomes" id="UP001596527">
    <property type="component" value="Unassembled WGS sequence"/>
</dbReference>
<organism evidence="8 9">
    <name type="scientific">Schaalia naturae</name>
    <dbReference type="NCBI Taxonomy" id="635203"/>
    <lineage>
        <taxon>Bacteria</taxon>
        <taxon>Bacillati</taxon>
        <taxon>Actinomycetota</taxon>
        <taxon>Actinomycetes</taxon>
        <taxon>Actinomycetales</taxon>
        <taxon>Actinomycetaceae</taxon>
        <taxon>Schaalia</taxon>
    </lineage>
</organism>
<evidence type="ECO:0000313" key="9">
    <source>
        <dbReference type="Proteomes" id="UP001596527"/>
    </source>
</evidence>